<name>A0A5C5GG32_9RHOB</name>
<proteinExistence type="predicted"/>
<dbReference type="AlphaFoldDB" id="A0A5C5GG32"/>
<dbReference type="SUPFAM" id="SSF64288">
    <property type="entry name" value="Chorismate lyase-like"/>
    <property type="match status" value="1"/>
</dbReference>
<comment type="caution">
    <text evidence="5">The sequence shown here is derived from an EMBL/GenBank/DDBJ whole genome shotgun (WGS) entry which is preliminary data.</text>
</comment>
<gene>
    <name evidence="5" type="ORF">FHY64_04235</name>
</gene>
<keyword evidence="3" id="KW-0804">Transcription</keyword>
<dbReference type="Gene3D" id="3.40.1410.10">
    <property type="entry name" value="Chorismate lyase-like"/>
    <property type="match status" value="1"/>
</dbReference>
<dbReference type="Pfam" id="PF00392">
    <property type="entry name" value="GntR"/>
    <property type="match status" value="1"/>
</dbReference>
<evidence type="ECO:0000313" key="6">
    <source>
        <dbReference type="Proteomes" id="UP000314011"/>
    </source>
</evidence>
<dbReference type="InterPro" id="IPR028978">
    <property type="entry name" value="Chorismate_lyase_/UTRA_dom_sf"/>
</dbReference>
<keyword evidence="2" id="KW-0238">DNA-binding</keyword>
<organism evidence="5 6">
    <name type="scientific">Pelagovum pacificum</name>
    <dbReference type="NCBI Taxonomy" id="2588711"/>
    <lineage>
        <taxon>Bacteria</taxon>
        <taxon>Pseudomonadati</taxon>
        <taxon>Pseudomonadota</taxon>
        <taxon>Alphaproteobacteria</taxon>
        <taxon>Rhodobacterales</taxon>
        <taxon>Paracoccaceae</taxon>
        <taxon>Pelagovum</taxon>
    </lineage>
</organism>
<dbReference type="InterPro" id="IPR000524">
    <property type="entry name" value="Tscrpt_reg_HTH_GntR"/>
</dbReference>
<accession>A0A5C5GG32</accession>
<dbReference type="SMART" id="SM00345">
    <property type="entry name" value="HTH_GNTR"/>
    <property type="match status" value="1"/>
</dbReference>
<dbReference type="SMART" id="SM00866">
    <property type="entry name" value="UTRA"/>
    <property type="match status" value="1"/>
</dbReference>
<dbReference type="GO" id="GO:0003677">
    <property type="term" value="F:DNA binding"/>
    <property type="evidence" value="ECO:0007669"/>
    <property type="project" value="UniProtKB-KW"/>
</dbReference>
<dbReference type="PANTHER" id="PTHR44846">
    <property type="entry name" value="MANNOSYL-D-GLYCERATE TRANSPORT/METABOLISM SYSTEM REPRESSOR MNGR-RELATED"/>
    <property type="match status" value="1"/>
</dbReference>
<evidence type="ECO:0000259" key="4">
    <source>
        <dbReference type="PROSITE" id="PS50949"/>
    </source>
</evidence>
<dbReference type="InterPro" id="IPR011663">
    <property type="entry name" value="UTRA"/>
</dbReference>
<dbReference type="SUPFAM" id="SSF46785">
    <property type="entry name" value="Winged helix' DNA-binding domain"/>
    <property type="match status" value="1"/>
</dbReference>
<dbReference type="Pfam" id="PF07702">
    <property type="entry name" value="UTRA"/>
    <property type="match status" value="1"/>
</dbReference>
<dbReference type="RefSeq" id="WP_140193184.1">
    <property type="nucleotide sequence ID" value="NZ_CP065915.1"/>
</dbReference>
<keyword evidence="6" id="KW-1185">Reference proteome</keyword>
<feature type="domain" description="HTH gntR-type" evidence="4">
    <location>
        <begin position="10"/>
        <end position="78"/>
    </location>
</feature>
<dbReference type="Proteomes" id="UP000314011">
    <property type="component" value="Unassembled WGS sequence"/>
</dbReference>
<dbReference type="CDD" id="cd07377">
    <property type="entry name" value="WHTH_GntR"/>
    <property type="match status" value="1"/>
</dbReference>
<reference evidence="5 6" key="1">
    <citation type="submission" date="2019-06" db="EMBL/GenBank/DDBJ databases">
        <title>Genome of new Rhodobacteraceae sp. SM1903.</title>
        <authorList>
            <person name="Ren X."/>
        </authorList>
    </citation>
    <scope>NUCLEOTIDE SEQUENCE [LARGE SCALE GENOMIC DNA]</scope>
    <source>
        <strain evidence="5 6">SM1903</strain>
    </source>
</reference>
<dbReference type="PROSITE" id="PS50949">
    <property type="entry name" value="HTH_GNTR"/>
    <property type="match status" value="1"/>
</dbReference>
<evidence type="ECO:0000256" key="2">
    <source>
        <dbReference type="ARBA" id="ARBA00023125"/>
    </source>
</evidence>
<dbReference type="EMBL" id="VFFF01000001">
    <property type="protein sequence ID" value="TNY32506.1"/>
    <property type="molecule type" value="Genomic_DNA"/>
</dbReference>
<evidence type="ECO:0000256" key="3">
    <source>
        <dbReference type="ARBA" id="ARBA00023163"/>
    </source>
</evidence>
<dbReference type="OrthoDB" id="9794015at2"/>
<dbReference type="GO" id="GO:0003700">
    <property type="term" value="F:DNA-binding transcription factor activity"/>
    <property type="evidence" value="ECO:0007669"/>
    <property type="project" value="InterPro"/>
</dbReference>
<dbReference type="InterPro" id="IPR036390">
    <property type="entry name" value="WH_DNA-bd_sf"/>
</dbReference>
<dbReference type="GO" id="GO:0045892">
    <property type="term" value="P:negative regulation of DNA-templated transcription"/>
    <property type="evidence" value="ECO:0007669"/>
    <property type="project" value="TreeGrafter"/>
</dbReference>
<sequence>MPDAGLRRLIPRYLQISEYLIREILAGRLGDGARLPPERAMAADLDVSVGTLRKALEVMERQGMLVRVQGSGNYIRNIAEVQSIYALFRLERLDGGGLPGAEVLDVERMKKPGHLPDFGLSDEAHRIRRLRYLDDVPVSIEETWVCAAQAWQLKRETIFESLHYHYLTAFNLQLVSAVDRIGQAVVPDWAPDAFAPEIGSTCSFYNRLARSADGVDTEYSEVWFDSDKCRYVARQNSAVRMLEK</sequence>
<protein>
    <submittedName>
        <fullName evidence="5">GntR family transcriptional regulator</fullName>
    </submittedName>
</protein>
<dbReference type="InterPro" id="IPR036388">
    <property type="entry name" value="WH-like_DNA-bd_sf"/>
</dbReference>
<dbReference type="InterPro" id="IPR050679">
    <property type="entry name" value="Bact_HTH_transcr_reg"/>
</dbReference>
<dbReference type="Gene3D" id="1.10.10.10">
    <property type="entry name" value="Winged helix-like DNA-binding domain superfamily/Winged helix DNA-binding domain"/>
    <property type="match status" value="1"/>
</dbReference>
<keyword evidence="1" id="KW-0805">Transcription regulation</keyword>
<dbReference type="PANTHER" id="PTHR44846:SF17">
    <property type="entry name" value="GNTR-FAMILY TRANSCRIPTIONAL REGULATOR"/>
    <property type="match status" value="1"/>
</dbReference>
<evidence type="ECO:0000313" key="5">
    <source>
        <dbReference type="EMBL" id="TNY32506.1"/>
    </source>
</evidence>
<evidence type="ECO:0000256" key="1">
    <source>
        <dbReference type="ARBA" id="ARBA00023015"/>
    </source>
</evidence>